<reference evidence="4" key="1">
    <citation type="journal article" date="2023" name="Nat. Commun.">
        <title>Diploid and tetraploid genomes of Acorus and the evolution of monocots.</title>
        <authorList>
            <person name="Ma L."/>
            <person name="Liu K.W."/>
            <person name="Li Z."/>
            <person name="Hsiao Y.Y."/>
            <person name="Qi Y."/>
            <person name="Fu T."/>
            <person name="Tang G.D."/>
            <person name="Zhang D."/>
            <person name="Sun W.H."/>
            <person name="Liu D.K."/>
            <person name="Li Y."/>
            <person name="Chen G.Z."/>
            <person name="Liu X.D."/>
            <person name="Liao X.Y."/>
            <person name="Jiang Y.T."/>
            <person name="Yu X."/>
            <person name="Hao Y."/>
            <person name="Huang J."/>
            <person name="Zhao X.W."/>
            <person name="Ke S."/>
            <person name="Chen Y.Y."/>
            <person name="Wu W.L."/>
            <person name="Hsu J.L."/>
            <person name="Lin Y.F."/>
            <person name="Huang M.D."/>
            <person name="Li C.Y."/>
            <person name="Huang L."/>
            <person name="Wang Z.W."/>
            <person name="Zhao X."/>
            <person name="Zhong W.Y."/>
            <person name="Peng D.H."/>
            <person name="Ahmad S."/>
            <person name="Lan S."/>
            <person name="Zhang J.S."/>
            <person name="Tsai W.C."/>
            <person name="Van de Peer Y."/>
            <person name="Liu Z.J."/>
        </authorList>
    </citation>
    <scope>NUCLEOTIDE SEQUENCE</scope>
    <source>
        <strain evidence="4">SCP</strain>
    </source>
</reference>
<dbReference type="AlphaFoldDB" id="A0AAV9BVZ5"/>
<proteinExistence type="predicted"/>
<feature type="domain" description="EF-hand" evidence="3">
    <location>
        <begin position="1"/>
        <end position="28"/>
    </location>
</feature>
<dbReference type="InterPro" id="IPR018247">
    <property type="entry name" value="EF_Hand_1_Ca_BS"/>
</dbReference>
<protein>
    <submittedName>
        <fullName evidence="4">Calcium-binding protein CML25</fullName>
    </submittedName>
</protein>
<dbReference type="GO" id="GO:0005509">
    <property type="term" value="F:calcium ion binding"/>
    <property type="evidence" value="ECO:0007669"/>
    <property type="project" value="InterPro"/>
</dbReference>
<dbReference type="EMBL" id="JAUJYN010000001">
    <property type="protein sequence ID" value="KAK1281083.1"/>
    <property type="molecule type" value="Genomic_DNA"/>
</dbReference>
<dbReference type="SMART" id="SM00054">
    <property type="entry name" value="EFh"/>
    <property type="match status" value="2"/>
</dbReference>
<evidence type="ECO:0000256" key="1">
    <source>
        <dbReference type="ARBA" id="ARBA00022837"/>
    </source>
</evidence>
<keyword evidence="1" id="KW-0106">Calcium</keyword>
<dbReference type="Pfam" id="PF13405">
    <property type="entry name" value="EF-hand_6"/>
    <property type="match status" value="1"/>
</dbReference>
<sequence>MMVEADSDGDGFFDLGEFMELNTRDVDDAAMLEDLREAFAVFDVNCDGSISAEELHMVLKKVTGVKTRQLLIWVSPRRHGGDEGGGYCVEDRLQRGRAEMTKNISRSRKQNSSPASIEDSSIEAGKRKRNFCGSRIFEVEALIPC</sequence>
<dbReference type="PROSITE" id="PS50222">
    <property type="entry name" value="EF_HAND_2"/>
    <property type="match status" value="2"/>
</dbReference>
<feature type="compositionally biased region" description="Polar residues" evidence="2">
    <location>
        <begin position="110"/>
        <end position="119"/>
    </location>
</feature>
<dbReference type="Gene3D" id="1.10.238.10">
    <property type="entry name" value="EF-hand"/>
    <property type="match status" value="1"/>
</dbReference>
<name>A0AAV9BVZ5_ACOGR</name>
<evidence type="ECO:0000313" key="4">
    <source>
        <dbReference type="EMBL" id="KAK1281083.1"/>
    </source>
</evidence>
<reference evidence="4" key="2">
    <citation type="submission" date="2023-06" db="EMBL/GenBank/DDBJ databases">
        <authorList>
            <person name="Ma L."/>
            <person name="Liu K.-W."/>
            <person name="Li Z."/>
            <person name="Hsiao Y.-Y."/>
            <person name="Qi Y."/>
            <person name="Fu T."/>
            <person name="Tang G."/>
            <person name="Zhang D."/>
            <person name="Sun W.-H."/>
            <person name="Liu D.-K."/>
            <person name="Li Y."/>
            <person name="Chen G.-Z."/>
            <person name="Liu X.-D."/>
            <person name="Liao X.-Y."/>
            <person name="Jiang Y.-T."/>
            <person name="Yu X."/>
            <person name="Hao Y."/>
            <person name="Huang J."/>
            <person name="Zhao X.-W."/>
            <person name="Ke S."/>
            <person name="Chen Y.-Y."/>
            <person name="Wu W.-L."/>
            <person name="Hsu J.-L."/>
            <person name="Lin Y.-F."/>
            <person name="Huang M.-D."/>
            <person name="Li C.-Y."/>
            <person name="Huang L."/>
            <person name="Wang Z.-W."/>
            <person name="Zhao X."/>
            <person name="Zhong W.-Y."/>
            <person name="Peng D.-H."/>
            <person name="Ahmad S."/>
            <person name="Lan S."/>
            <person name="Zhang J.-S."/>
            <person name="Tsai W.-C."/>
            <person name="Van De Peer Y."/>
            <person name="Liu Z.-J."/>
        </authorList>
    </citation>
    <scope>NUCLEOTIDE SEQUENCE</scope>
    <source>
        <strain evidence="4">SCP</strain>
        <tissue evidence="4">Leaves</tissue>
    </source>
</reference>
<evidence type="ECO:0000256" key="2">
    <source>
        <dbReference type="SAM" id="MobiDB-lite"/>
    </source>
</evidence>
<evidence type="ECO:0000313" key="5">
    <source>
        <dbReference type="Proteomes" id="UP001179952"/>
    </source>
</evidence>
<keyword evidence="5" id="KW-1185">Reference proteome</keyword>
<dbReference type="InterPro" id="IPR011992">
    <property type="entry name" value="EF-hand-dom_pair"/>
</dbReference>
<dbReference type="InterPro" id="IPR002048">
    <property type="entry name" value="EF_hand_dom"/>
</dbReference>
<feature type="domain" description="EF-hand" evidence="3">
    <location>
        <begin position="30"/>
        <end position="65"/>
    </location>
</feature>
<feature type="region of interest" description="Disordered" evidence="2">
    <location>
        <begin position="99"/>
        <end position="121"/>
    </location>
</feature>
<comment type="caution">
    <text evidence="4">The sequence shown here is derived from an EMBL/GenBank/DDBJ whole genome shotgun (WGS) entry which is preliminary data.</text>
</comment>
<dbReference type="Proteomes" id="UP001179952">
    <property type="component" value="Unassembled WGS sequence"/>
</dbReference>
<evidence type="ECO:0000259" key="3">
    <source>
        <dbReference type="PROSITE" id="PS50222"/>
    </source>
</evidence>
<gene>
    <name evidence="4" type="ORF">QJS04_geneDACA014920</name>
</gene>
<organism evidence="4 5">
    <name type="scientific">Acorus gramineus</name>
    <name type="common">Dwarf sweet flag</name>
    <dbReference type="NCBI Taxonomy" id="55184"/>
    <lineage>
        <taxon>Eukaryota</taxon>
        <taxon>Viridiplantae</taxon>
        <taxon>Streptophyta</taxon>
        <taxon>Embryophyta</taxon>
        <taxon>Tracheophyta</taxon>
        <taxon>Spermatophyta</taxon>
        <taxon>Magnoliopsida</taxon>
        <taxon>Liliopsida</taxon>
        <taxon>Acoraceae</taxon>
        <taxon>Acorus</taxon>
    </lineage>
</organism>
<accession>A0AAV9BVZ5</accession>
<dbReference type="PROSITE" id="PS00018">
    <property type="entry name" value="EF_HAND_1"/>
    <property type="match status" value="1"/>
</dbReference>
<dbReference type="SUPFAM" id="SSF47473">
    <property type="entry name" value="EF-hand"/>
    <property type="match status" value="1"/>
</dbReference>